<evidence type="ECO:0000313" key="1">
    <source>
        <dbReference type="EMBL" id="KAI4389746.1"/>
    </source>
</evidence>
<keyword evidence="2" id="KW-1185">Reference proteome</keyword>
<dbReference type="Proteomes" id="UP001057402">
    <property type="component" value="Chromosome 1"/>
</dbReference>
<reference evidence="2" key="1">
    <citation type="journal article" date="2023" name="Front. Plant Sci.">
        <title>Chromosomal-level genome assembly of Melastoma candidum provides insights into trichome evolution.</title>
        <authorList>
            <person name="Zhong Y."/>
            <person name="Wu W."/>
            <person name="Sun C."/>
            <person name="Zou P."/>
            <person name="Liu Y."/>
            <person name="Dai S."/>
            <person name="Zhou R."/>
        </authorList>
    </citation>
    <scope>NUCLEOTIDE SEQUENCE [LARGE SCALE GENOMIC DNA]</scope>
</reference>
<name>A0ACB9SE60_9MYRT</name>
<sequence>MLSSSTTLYLTVIVVAAAVTDAATSAQIISPDCQSSCGNVTIPYPFGTTPGCYLNPFFLISCNATTDGNGVNVSKPSLWTSNIEVLGITLDGELTIKTFIGNDCYTESGARRAPTIAFTTLPVFSISTTRNKFTAVGCDTLALVNGRNGFEFSTGCLSFCNGMDSVTDGACNGIGCCQTAIPKGLLSYNVSVGSFRNHTTVWSFNPCSYVFIAEESAFQFSRTDLQNLGSRTTMPTVLDWAVWKENCTDARKNATTYACKANSICVDPEDISGYRCNCSSGYQGNPYLGCTDIDECTDPMLNDCVKGCSNTPGNYTCVCPKGYRGDGRRSGDGCTANQSLVLKIVVGVGVSTIVIMLSVGFVYLGLKKREFLKLKEKYFRQNGGLLLQQKLQERGRGNESMNATARIFSAEELKEATDDFDEARIIGRGGYGVVYKGFLRNGEVVAIKKSKLVDQSQIEQFVNEVVVLSQINHRNVVKLLGCCLETEVPLLVYEFVKNGTLFDHIHKKAESSKVPWDARLRIAAETAGVLSYLHSAASVPIIHRDVKSTNILLDDNCTAKVSDFGASRLVPLDQAQLSTMVQGTLGYLDPEYMLTSQLTEKSDVYSFGVVLVELMTGKQALSFDRPEEERSLAMYFLSCLKNDCLFEIVEGFLSEEEGNRKQLTEVASLAKRCLRVKGEERPSMKEVAMELEGIRAMVSHPWVTIDLNPEEMVGLLQDRAESSEYTSDSRNTGYSDSMRNHIMPPVSNGR</sequence>
<protein>
    <submittedName>
        <fullName evidence="1">Uncharacterized protein</fullName>
    </submittedName>
</protein>
<organism evidence="1 2">
    <name type="scientific">Melastoma candidum</name>
    <dbReference type="NCBI Taxonomy" id="119954"/>
    <lineage>
        <taxon>Eukaryota</taxon>
        <taxon>Viridiplantae</taxon>
        <taxon>Streptophyta</taxon>
        <taxon>Embryophyta</taxon>
        <taxon>Tracheophyta</taxon>
        <taxon>Spermatophyta</taxon>
        <taxon>Magnoliopsida</taxon>
        <taxon>eudicotyledons</taxon>
        <taxon>Gunneridae</taxon>
        <taxon>Pentapetalae</taxon>
        <taxon>rosids</taxon>
        <taxon>malvids</taxon>
        <taxon>Myrtales</taxon>
        <taxon>Melastomataceae</taxon>
        <taxon>Melastomatoideae</taxon>
        <taxon>Melastomateae</taxon>
        <taxon>Melastoma</taxon>
    </lineage>
</organism>
<evidence type="ECO:0000313" key="2">
    <source>
        <dbReference type="Proteomes" id="UP001057402"/>
    </source>
</evidence>
<proteinExistence type="predicted"/>
<gene>
    <name evidence="1" type="ORF">MLD38_001939</name>
</gene>
<accession>A0ACB9SE60</accession>
<dbReference type="EMBL" id="CM042880">
    <property type="protein sequence ID" value="KAI4389746.1"/>
    <property type="molecule type" value="Genomic_DNA"/>
</dbReference>
<comment type="caution">
    <text evidence="1">The sequence shown here is derived from an EMBL/GenBank/DDBJ whole genome shotgun (WGS) entry which is preliminary data.</text>
</comment>